<organism evidence="1 2">
    <name type="scientific">Rotaria magnacalcarata</name>
    <dbReference type="NCBI Taxonomy" id="392030"/>
    <lineage>
        <taxon>Eukaryota</taxon>
        <taxon>Metazoa</taxon>
        <taxon>Spiralia</taxon>
        <taxon>Gnathifera</taxon>
        <taxon>Rotifera</taxon>
        <taxon>Eurotatoria</taxon>
        <taxon>Bdelloidea</taxon>
        <taxon>Philodinida</taxon>
        <taxon>Philodinidae</taxon>
        <taxon>Rotaria</taxon>
    </lineage>
</organism>
<feature type="non-terminal residue" evidence="1">
    <location>
        <position position="1"/>
    </location>
</feature>
<sequence>MLQDLVGMSKDLMSGFSTWEDLANYFANNASDHICDKCSMLISRQIKISDCPIVIILKVNDIKNSTNLSYKPPLAVCFYPLLDDSFIGCASSSVYDI</sequence>
<accession>A0A820DDP4</accession>
<name>A0A820DDP4_9BILA</name>
<reference evidence="1" key="1">
    <citation type="submission" date="2021-02" db="EMBL/GenBank/DDBJ databases">
        <authorList>
            <person name="Nowell W R."/>
        </authorList>
    </citation>
    <scope>NUCLEOTIDE SEQUENCE</scope>
</reference>
<dbReference type="Proteomes" id="UP000663866">
    <property type="component" value="Unassembled WGS sequence"/>
</dbReference>
<proteinExistence type="predicted"/>
<dbReference type="EMBL" id="CAJOBG010007937">
    <property type="protein sequence ID" value="CAF4230577.1"/>
    <property type="molecule type" value="Genomic_DNA"/>
</dbReference>
<comment type="caution">
    <text evidence="1">The sequence shown here is derived from an EMBL/GenBank/DDBJ whole genome shotgun (WGS) entry which is preliminary data.</text>
</comment>
<evidence type="ECO:0000313" key="1">
    <source>
        <dbReference type="EMBL" id="CAF4230577.1"/>
    </source>
</evidence>
<dbReference type="AlphaFoldDB" id="A0A820DDP4"/>
<evidence type="ECO:0000313" key="2">
    <source>
        <dbReference type="Proteomes" id="UP000663866"/>
    </source>
</evidence>
<protein>
    <submittedName>
        <fullName evidence="1">Uncharacterized protein</fullName>
    </submittedName>
</protein>
<keyword evidence="2" id="KW-1185">Reference proteome</keyword>
<gene>
    <name evidence="1" type="ORF">OVN521_LOCUS27952</name>
</gene>